<evidence type="ECO:0000313" key="2">
    <source>
        <dbReference type="Proteomes" id="UP000265520"/>
    </source>
</evidence>
<dbReference type="EMBL" id="LXQA010445224">
    <property type="protein sequence ID" value="MCI52298.1"/>
    <property type="molecule type" value="Genomic_DNA"/>
</dbReference>
<feature type="non-terminal residue" evidence="1">
    <location>
        <position position="91"/>
    </location>
</feature>
<dbReference type="Proteomes" id="UP000265520">
    <property type="component" value="Unassembled WGS sequence"/>
</dbReference>
<proteinExistence type="predicted"/>
<keyword evidence="2" id="KW-1185">Reference proteome</keyword>
<name>A0A392STV5_9FABA</name>
<protein>
    <submittedName>
        <fullName evidence="1">Uncharacterized protein</fullName>
    </submittedName>
</protein>
<accession>A0A392STV5</accession>
<dbReference type="AlphaFoldDB" id="A0A392STV5"/>
<reference evidence="1 2" key="1">
    <citation type="journal article" date="2018" name="Front. Plant Sci.">
        <title>Red Clover (Trifolium pratense) and Zigzag Clover (T. medium) - A Picture of Genomic Similarities and Differences.</title>
        <authorList>
            <person name="Dluhosova J."/>
            <person name="Istvanek J."/>
            <person name="Nedelnik J."/>
            <person name="Repkova J."/>
        </authorList>
    </citation>
    <scope>NUCLEOTIDE SEQUENCE [LARGE SCALE GENOMIC DNA]</scope>
    <source>
        <strain evidence="2">cv. 10/8</strain>
        <tissue evidence="1">Leaf</tissue>
    </source>
</reference>
<evidence type="ECO:0000313" key="1">
    <source>
        <dbReference type="EMBL" id="MCI52298.1"/>
    </source>
</evidence>
<sequence>MMLYGAGQTQVGAAAAAIGVLDDVPNGVLENGVPNGILENGVLPAAAINGVHPAANGVLAVPPANVVPLAVLPVPVGGGAAVYNHPAEQDL</sequence>
<organism evidence="1 2">
    <name type="scientific">Trifolium medium</name>
    <dbReference type="NCBI Taxonomy" id="97028"/>
    <lineage>
        <taxon>Eukaryota</taxon>
        <taxon>Viridiplantae</taxon>
        <taxon>Streptophyta</taxon>
        <taxon>Embryophyta</taxon>
        <taxon>Tracheophyta</taxon>
        <taxon>Spermatophyta</taxon>
        <taxon>Magnoliopsida</taxon>
        <taxon>eudicotyledons</taxon>
        <taxon>Gunneridae</taxon>
        <taxon>Pentapetalae</taxon>
        <taxon>rosids</taxon>
        <taxon>fabids</taxon>
        <taxon>Fabales</taxon>
        <taxon>Fabaceae</taxon>
        <taxon>Papilionoideae</taxon>
        <taxon>50 kb inversion clade</taxon>
        <taxon>NPAAA clade</taxon>
        <taxon>Hologalegina</taxon>
        <taxon>IRL clade</taxon>
        <taxon>Trifolieae</taxon>
        <taxon>Trifolium</taxon>
    </lineage>
</organism>
<comment type="caution">
    <text evidence="1">The sequence shown here is derived from an EMBL/GenBank/DDBJ whole genome shotgun (WGS) entry which is preliminary data.</text>
</comment>